<comment type="caution">
    <text evidence="5">The sequence shown here is derived from an EMBL/GenBank/DDBJ whole genome shotgun (WGS) entry which is preliminary data.</text>
</comment>
<dbReference type="InterPro" id="IPR018060">
    <property type="entry name" value="HTH_AraC"/>
</dbReference>
<keyword evidence="3" id="KW-0804">Transcription</keyword>
<reference evidence="5 6" key="2">
    <citation type="submission" date="2020-06" db="EMBL/GenBank/DDBJ databases">
        <title>Halomonas songnenensis sp. nov., a moderately halophilic bacterium isolated from saline and alkaline soils.</title>
        <authorList>
            <person name="Jiang J."/>
            <person name="Pan Y."/>
        </authorList>
    </citation>
    <scope>NUCLEOTIDE SEQUENCE [LARGE SCALE GENOMIC DNA]</scope>
    <source>
        <strain evidence="5 6">TBZ9</strain>
    </source>
</reference>
<dbReference type="GO" id="GO:0003700">
    <property type="term" value="F:DNA-binding transcription factor activity"/>
    <property type="evidence" value="ECO:0007669"/>
    <property type="project" value="InterPro"/>
</dbReference>
<dbReference type="PROSITE" id="PS01124">
    <property type="entry name" value="HTH_ARAC_FAMILY_2"/>
    <property type="match status" value="1"/>
</dbReference>
<reference evidence="5 6" key="1">
    <citation type="submission" date="2020-05" db="EMBL/GenBank/DDBJ databases">
        <authorList>
            <person name="Ruan W."/>
            <person name="Jeon C.O."/>
            <person name="Chun B.H."/>
        </authorList>
    </citation>
    <scope>NUCLEOTIDE SEQUENCE [LARGE SCALE GENOMIC DNA]</scope>
    <source>
        <strain evidence="5 6">TBZ9</strain>
    </source>
</reference>
<dbReference type="Pfam" id="PF12833">
    <property type="entry name" value="HTH_18"/>
    <property type="match status" value="1"/>
</dbReference>
<dbReference type="RefSeq" id="WP_171703355.1">
    <property type="nucleotide sequence ID" value="NZ_JABFHI010000015.1"/>
</dbReference>
<dbReference type="SMART" id="SM00342">
    <property type="entry name" value="HTH_ARAC"/>
    <property type="match status" value="1"/>
</dbReference>
<protein>
    <submittedName>
        <fullName evidence="5">Helix-turn-helix transcriptional regulator</fullName>
    </submittedName>
</protein>
<dbReference type="Proteomes" id="UP000588806">
    <property type="component" value="Unassembled WGS sequence"/>
</dbReference>
<keyword evidence="6" id="KW-1185">Reference proteome</keyword>
<dbReference type="GO" id="GO:0043565">
    <property type="term" value="F:sequence-specific DNA binding"/>
    <property type="evidence" value="ECO:0007669"/>
    <property type="project" value="InterPro"/>
</dbReference>
<name>A0A7Y3U291_9GAMM</name>
<evidence type="ECO:0000259" key="4">
    <source>
        <dbReference type="PROSITE" id="PS01124"/>
    </source>
</evidence>
<dbReference type="EMBL" id="JABFHI010000015">
    <property type="protein sequence ID" value="NOG32899.1"/>
    <property type="molecule type" value="Genomic_DNA"/>
</dbReference>
<dbReference type="InterPro" id="IPR009057">
    <property type="entry name" value="Homeodomain-like_sf"/>
</dbReference>
<dbReference type="InterPro" id="IPR050204">
    <property type="entry name" value="AraC_XylS_family_regulators"/>
</dbReference>
<accession>A0A7Y3U291</accession>
<dbReference type="Gene3D" id="1.10.10.60">
    <property type="entry name" value="Homeodomain-like"/>
    <property type="match status" value="1"/>
</dbReference>
<dbReference type="PANTHER" id="PTHR46796:SF6">
    <property type="entry name" value="ARAC SUBFAMILY"/>
    <property type="match status" value="1"/>
</dbReference>
<dbReference type="AlphaFoldDB" id="A0A7Y3U291"/>
<organism evidence="5 6">
    <name type="scientific">Vreelandella azerica</name>
    <dbReference type="NCBI Taxonomy" id="2732867"/>
    <lineage>
        <taxon>Bacteria</taxon>
        <taxon>Pseudomonadati</taxon>
        <taxon>Pseudomonadota</taxon>
        <taxon>Gammaproteobacteria</taxon>
        <taxon>Oceanospirillales</taxon>
        <taxon>Halomonadaceae</taxon>
        <taxon>Vreelandella</taxon>
    </lineage>
</organism>
<evidence type="ECO:0000313" key="5">
    <source>
        <dbReference type="EMBL" id="NOG32899.1"/>
    </source>
</evidence>
<sequence>MNYQSGSVEFQGDHVEFLSVAFSRSQLMPFLKNTNNLHDHLLQRSETLNHITRIALELTQRSNDIDNAATLQVTRQLFDLASLTLGAKRSVGFHASRSSLKQARFKALKIDINTHFRLPLSLDDLALRHKVSTSYIRSLFRDEGTSFTNYLLEKRLTSAFDELASPSLFPPHVKEVAYRSGFNNLSWFYNAFKVRFGVPPGEVREL</sequence>
<keyword evidence="1" id="KW-0805">Transcription regulation</keyword>
<evidence type="ECO:0000256" key="2">
    <source>
        <dbReference type="ARBA" id="ARBA00023125"/>
    </source>
</evidence>
<dbReference type="PANTHER" id="PTHR46796">
    <property type="entry name" value="HTH-TYPE TRANSCRIPTIONAL ACTIVATOR RHAS-RELATED"/>
    <property type="match status" value="1"/>
</dbReference>
<keyword evidence="2" id="KW-0238">DNA-binding</keyword>
<feature type="domain" description="HTH araC/xylS-type" evidence="4">
    <location>
        <begin position="106"/>
        <end position="206"/>
    </location>
</feature>
<proteinExistence type="predicted"/>
<evidence type="ECO:0000256" key="3">
    <source>
        <dbReference type="ARBA" id="ARBA00023163"/>
    </source>
</evidence>
<gene>
    <name evidence="5" type="ORF">HLB35_16020</name>
</gene>
<dbReference type="SUPFAM" id="SSF46689">
    <property type="entry name" value="Homeodomain-like"/>
    <property type="match status" value="1"/>
</dbReference>
<evidence type="ECO:0000313" key="6">
    <source>
        <dbReference type="Proteomes" id="UP000588806"/>
    </source>
</evidence>
<evidence type="ECO:0000256" key="1">
    <source>
        <dbReference type="ARBA" id="ARBA00023015"/>
    </source>
</evidence>